<dbReference type="InterPro" id="IPR019711">
    <property type="entry name" value="ATP_synth_F0_suH"/>
</dbReference>
<evidence type="ECO:0000313" key="2">
    <source>
        <dbReference type="Proteomes" id="UP000279236"/>
    </source>
</evidence>
<dbReference type="GO" id="GO:0046933">
    <property type="term" value="F:proton-transporting ATP synthase activity, rotational mechanism"/>
    <property type="evidence" value="ECO:0007669"/>
    <property type="project" value="TreeGrafter"/>
</dbReference>
<reference evidence="1 2" key="1">
    <citation type="submission" date="2018-11" db="EMBL/GenBank/DDBJ databases">
        <title>Genome sequence of Apiotrichum porosum DSM 27194.</title>
        <authorList>
            <person name="Aliyu H."/>
            <person name="Gorte O."/>
            <person name="Ochsenreither K."/>
        </authorList>
    </citation>
    <scope>NUCLEOTIDE SEQUENCE [LARGE SCALE GENOMIC DNA]</scope>
    <source>
        <strain evidence="1 2">DSM 27194</strain>
    </source>
</reference>
<name>A0A427Y9L5_9TREE</name>
<dbReference type="PANTHER" id="PTHR28207">
    <property type="entry name" value="ATP SYNTHASE SUBUNIT H, MITOCHONDRIAL"/>
    <property type="match status" value="1"/>
</dbReference>
<sequence length="123" mass="12770">MSLLRVTAQRVAAPAFARTFSVSAARADLVKDLYVNQLKAYKVPAKAADAHAGAVRQFSAPAAPVVPALPTDLAAELSKFDATEPTLGGSAPAAKAEGAADGQSAEQYLAFLEEDLPKKDAHH</sequence>
<organism evidence="1 2">
    <name type="scientific">Apiotrichum porosum</name>
    <dbReference type="NCBI Taxonomy" id="105984"/>
    <lineage>
        <taxon>Eukaryota</taxon>
        <taxon>Fungi</taxon>
        <taxon>Dikarya</taxon>
        <taxon>Basidiomycota</taxon>
        <taxon>Agaricomycotina</taxon>
        <taxon>Tremellomycetes</taxon>
        <taxon>Trichosporonales</taxon>
        <taxon>Trichosporonaceae</taxon>
        <taxon>Apiotrichum</taxon>
    </lineage>
</organism>
<evidence type="ECO:0000313" key="1">
    <source>
        <dbReference type="EMBL" id="RSH87684.1"/>
    </source>
</evidence>
<dbReference type="STRING" id="105984.A0A427Y9L5"/>
<evidence type="ECO:0008006" key="3">
    <source>
        <dbReference type="Google" id="ProtNLM"/>
    </source>
</evidence>
<accession>A0A427Y9L5</accession>
<gene>
    <name evidence="1" type="ORF">EHS24_000198</name>
</gene>
<dbReference type="Proteomes" id="UP000279236">
    <property type="component" value="Unassembled WGS sequence"/>
</dbReference>
<proteinExistence type="predicted"/>
<dbReference type="RefSeq" id="XP_028479892.1">
    <property type="nucleotide sequence ID" value="XM_028616035.1"/>
</dbReference>
<dbReference type="PANTHER" id="PTHR28207:SF1">
    <property type="entry name" value="ATP SYNTHASE SUBUNIT H, MITOCHONDRIAL"/>
    <property type="match status" value="1"/>
</dbReference>
<comment type="caution">
    <text evidence="1">The sequence shown here is derived from an EMBL/GenBank/DDBJ whole genome shotgun (WGS) entry which is preliminary data.</text>
</comment>
<dbReference type="OrthoDB" id="274752at2759"/>
<dbReference type="Pfam" id="PF10775">
    <property type="entry name" value="ATP_sub_h"/>
    <property type="match status" value="1"/>
</dbReference>
<protein>
    <recommendedName>
        <fullName evidence="3">ATP synthase F0 subcomplex subunit H atp14</fullName>
    </recommendedName>
</protein>
<dbReference type="EMBL" id="RSCE01000001">
    <property type="protein sequence ID" value="RSH87684.1"/>
    <property type="molecule type" value="Genomic_DNA"/>
</dbReference>
<keyword evidence="2" id="KW-1185">Reference proteome</keyword>
<dbReference type="AlphaFoldDB" id="A0A427Y9L5"/>
<dbReference type="GeneID" id="39584741"/>